<evidence type="ECO:0000256" key="1">
    <source>
        <dbReference type="ARBA" id="ARBA00004127"/>
    </source>
</evidence>
<comment type="similarity">
    <text evidence="2">Belongs to the Ca(2+):cation antiporter (CaCA) (TC 2.A.19) family.</text>
</comment>
<dbReference type="Gene3D" id="1.20.1420.30">
    <property type="entry name" value="NCX, central ion-binding region"/>
    <property type="match status" value="1"/>
</dbReference>
<comment type="caution">
    <text evidence="11">The sequence shown here is derived from an EMBL/GenBank/DDBJ whole genome shotgun (WGS) entry which is preliminary data.</text>
</comment>
<dbReference type="PANTHER" id="PTHR31503:SF18">
    <property type="entry name" value="CA(2+)_H(+) EXCHANGER, PUTATIVE (EUROFUNG)-RELATED"/>
    <property type="match status" value="1"/>
</dbReference>
<feature type="transmembrane region" description="Helical" evidence="9">
    <location>
        <begin position="148"/>
        <end position="167"/>
    </location>
</feature>
<comment type="subcellular location">
    <subcellularLocation>
        <location evidence="1">Endomembrane system</location>
        <topology evidence="1">Multi-pass membrane protein</topology>
    </subcellularLocation>
</comment>
<feature type="region of interest" description="Disordered" evidence="8">
    <location>
        <begin position="386"/>
        <end position="546"/>
    </location>
</feature>
<feature type="transmembrane region" description="Helical" evidence="9">
    <location>
        <begin position="820"/>
        <end position="840"/>
    </location>
</feature>
<feature type="compositionally biased region" description="Polar residues" evidence="8">
    <location>
        <begin position="442"/>
        <end position="455"/>
    </location>
</feature>
<feature type="compositionally biased region" description="Low complexity" evidence="8">
    <location>
        <begin position="391"/>
        <end position="417"/>
    </location>
</feature>
<feature type="transmembrane region" description="Helical" evidence="9">
    <location>
        <begin position="695"/>
        <end position="717"/>
    </location>
</feature>
<evidence type="ECO:0000256" key="5">
    <source>
        <dbReference type="ARBA" id="ARBA00022989"/>
    </source>
</evidence>
<evidence type="ECO:0000256" key="6">
    <source>
        <dbReference type="ARBA" id="ARBA00023065"/>
    </source>
</evidence>
<reference evidence="11 12" key="1">
    <citation type="submission" date="2024-09" db="EMBL/GenBank/DDBJ databases">
        <title>Rethinking Asexuality: The Enigmatic Case of Functional Sexual Genes in Lepraria (Stereocaulaceae).</title>
        <authorList>
            <person name="Doellman M."/>
            <person name="Sun Y."/>
            <person name="Barcenas-Pena A."/>
            <person name="Lumbsch H.T."/>
            <person name="Grewe F."/>
        </authorList>
    </citation>
    <scope>NUCLEOTIDE SEQUENCE [LARGE SCALE GENOMIC DNA]</scope>
    <source>
        <strain evidence="11 12">Mercado 3170</strain>
    </source>
</reference>
<feature type="transmembrane region" description="Helical" evidence="9">
    <location>
        <begin position="120"/>
        <end position="141"/>
    </location>
</feature>
<keyword evidence="12" id="KW-1185">Reference proteome</keyword>
<gene>
    <name evidence="11" type="ORF">N7G274_007885</name>
</gene>
<evidence type="ECO:0000256" key="3">
    <source>
        <dbReference type="ARBA" id="ARBA00022448"/>
    </source>
</evidence>
<feature type="compositionally biased region" description="Basic and acidic residues" evidence="8">
    <location>
        <begin position="510"/>
        <end position="519"/>
    </location>
</feature>
<feature type="transmembrane region" description="Helical" evidence="9">
    <location>
        <begin position="179"/>
        <end position="199"/>
    </location>
</feature>
<evidence type="ECO:0000256" key="8">
    <source>
        <dbReference type="SAM" id="MobiDB-lite"/>
    </source>
</evidence>
<evidence type="ECO:0000313" key="12">
    <source>
        <dbReference type="Proteomes" id="UP001590950"/>
    </source>
</evidence>
<feature type="transmembrane region" description="Helical" evidence="9">
    <location>
        <begin position="729"/>
        <end position="752"/>
    </location>
</feature>
<feature type="compositionally biased region" description="Basic residues" evidence="8">
    <location>
        <begin position="527"/>
        <end position="539"/>
    </location>
</feature>
<keyword evidence="7 9" id="KW-0472">Membrane</keyword>
<dbReference type="Pfam" id="PF01699">
    <property type="entry name" value="Na_Ca_ex"/>
    <property type="match status" value="1"/>
</dbReference>
<protein>
    <recommendedName>
        <fullName evidence="10">Sodium/calcium exchanger membrane region domain-containing protein</fullName>
    </recommendedName>
</protein>
<evidence type="ECO:0000256" key="4">
    <source>
        <dbReference type="ARBA" id="ARBA00022692"/>
    </source>
</evidence>
<feature type="transmembrane region" description="Helical" evidence="9">
    <location>
        <begin position="238"/>
        <end position="255"/>
    </location>
</feature>
<keyword evidence="3" id="KW-0813">Transport</keyword>
<feature type="transmembrane region" description="Helical" evidence="9">
    <location>
        <begin position="792"/>
        <end position="813"/>
    </location>
</feature>
<name>A0ABR3ZZX5_9LECA</name>
<evidence type="ECO:0000259" key="10">
    <source>
        <dbReference type="Pfam" id="PF01699"/>
    </source>
</evidence>
<evidence type="ECO:0000313" key="11">
    <source>
        <dbReference type="EMBL" id="KAL2039217.1"/>
    </source>
</evidence>
<evidence type="ECO:0000256" key="2">
    <source>
        <dbReference type="ARBA" id="ARBA00008170"/>
    </source>
</evidence>
<evidence type="ECO:0000256" key="7">
    <source>
        <dbReference type="ARBA" id="ARBA00023136"/>
    </source>
</evidence>
<dbReference type="InterPro" id="IPR004837">
    <property type="entry name" value="NaCa_Exmemb"/>
</dbReference>
<feature type="compositionally biased region" description="Low complexity" evidence="8">
    <location>
        <begin position="49"/>
        <end position="61"/>
    </location>
</feature>
<keyword evidence="5 9" id="KW-1133">Transmembrane helix</keyword>
<proteinExistence type="inferred from homology"/>
<dbReference type="InterPro" id="IPR044880">
    <property type="entry name" value="NCX_ion-bd_dom_sf"/>
</dbReference>
<feature type="transmembrane region" description="Helical" evidence="9">
    <location>
        <begin position="759"/>
        <end position="786"/>
    </location>
</feature>
<feature type="compositionally biased region" description="Basic residues" evidence="8">
    <location>
        <begin position="418"/>
        <end position="432"/>
    </location>
</feature>
<accession>A0ABR3ZZX5</accession>
<dbReference type="PANTHER" id="PTHR31503">
    <property type="entry name" value="VACUOLAR CALCIUM ION TRANSPORTER"/>
    <property type="match status" value="1"/>
</dbReference>
<organism evidence="11 12">
    <name type="scientific">Stereocaulon virgatum</name>
    <dbReference type="NCBI Taxonomy" id="373712"/>
    <lineage>
        <taxon>Eukaryota</taxon>
        <taxon>Fungi</taxon>
        <taxon>Dikarya</taxon>
        <taxon>Ascomycota</taxon>
        <taxon>Pezizomycotina</taxon>
        <taxon>Lecanoromycetes</taxon>
        <taxon>OSLEUM clade</taxon>
        <taxon>Lecanoromycetidae</taxon>
        <taxon>Lecanorales</taxon>
        <taxon>Lecanorineae</taxon>
        <taxon>Stereocaulaceae</taxon>
        <taxon>Stereocaulon</taxon>
    </lineage>
</organism>
<dbReference type="EMBL" id="JBEFKJ010000026">
    <property type="protein sequence ID" value="KAL2039217.1"/>
    <property type="molecule type" value="Genomic_DNA"/>
</dbReference>
<keyword evidence="4 9" id="KW-0812">Transmembrane</keyword>
<keyword evidence="6" id="KW-0406">Ion transport</keyword>
<feature type="transmembrane region" description="Helical" evidence="9">
    <location>
        <begin position="338"/>
        <end position="360"/>
    </location>
</feature>
<dbReference type="Proteomes" id="UP001590950">
    <property type="component" value="Unassembled WGS sequence"/>
</dbReference>
<dbReference type="InterPro" id="IPR004713">
    <property type="entry name" value="CaH_exchang"/>
</dbReference>
<evidence type="ECO:0000256" key="9">
    <source>
        <dbReference type="SAM" id="Phobius"/>
    </source>
</evidence>
<feature type="region of interest" description="Disordered" evidence="8">
    <location>
        <begin position="22"/>
        <end position="102"/>
    </location>
</feature>
<feature type="domain" description="Sodium/calcium exchanger membrane region" evidence="10">
    <location>
        <begin position="695"/>
        <end position="838"/>
    </location>
</feature>
<sequence>MVESSDEPSLLDRVGSSISRLYASHNPFGAGDQRPVLPLTNTTTRSDADPPAASSTSRSSSNDVTSEGTTGDFVADNTTSSLPPPAPPPLDARDGEAPASIEPEEKQNIAIRFYKACKEILFSSWLNVLLVFVPVGIAVQAAGVSKTIVFAMNALAIIPLAGLLSHATESVASEMGDTIGALMNITFGNAVELIIFMYVQPDRKRTRKSHGLLSKHLQLGYASRYWPPSFHSITKRYLFHRLTYLMFVVTALPSPRMKSRLSRLPFWDPYSPICYSFLACAFCSADFASVNRYITAQSSLFAKVAMDMNLSKRMTNKALDLQTAFHASFTDKAIADKAVLQISRGTSIILLLVYVLYLLFQLMSHSYMYQSTPQHVIDEESHPGVLADMLNSSSSSDTSSASSDTDSDGSSGSNTTAKRIKRVLRGRKRRKSSASSKDIPSVPSTLRTPSASTFACNAGNGDPTPAEPRNDHGPLVSPPLGTIASGDEADTDGEHDTSRSSRRPPAVNFRDFENEKVDSGSKSPEIRRKRKSKKKHRKTAILDEKEPEISEKLASLKQPNSNTGIQPVTPHAGFMQDVQLAPESSPRRAFNMRGLSVRDVVPAMPAMPKVLSSSVFSTANPTGPSTRGVVATGISPRALHRSSSLPGRLTQVQAGRQPLNLPVQPQPLLLPAEVNSSLGSKDDNPPKKRMSRTTAIVLLLVSTGLVAVCAEFLVGSIGYLVSNTGVSEAFVGLIILPIVGNAAEHVTAVTVASKNKMDLAIGVAVGSSIQIALFVTPVIVLLGWVLNKDMSLYFSLFETISLFVSAFIVNFLVLDGRSNYLEGALLIAAYVIIALAAFFFPDSNEQSTFGGGHSVQRMLKMP</sequence>